<evidence type="ECO:0000256" key="1">
    <source>
        <dbReference type="SAM" id="MobiDB-lite"/>
    </source>
</evidence>
<evidence type="ECO:0000313" key="3">
    <source>
        <dbReference type="Proteomes" id="UP000217343"/>
    </source>
</evidence>
<organism evidence="2 3">
    <name type="scientific">Corallococcus macrosporus DSM 14697</name>
    <dbReference type="NCBI Taxonomy" id="1189310"/>
    <lineage>
        <taxon>Bacteria</taxon>
        <taxon>Pseudomonadati</taxon>
        <taxon>Myxococcota</taxon>
        <taxon>Myxococcia</taxon>
        <taxon>Myxococcales</taxon>
        <taxon>Cystobacterineae</taxon>
        <taxon>Myxococcaceae</taxon>
        <taxon>Corallococcus</taxon>
    </lineage>
</organism>
<evidence type="ECO:0000313" key="2">
    <source>
        <dbReference type="EMBL" id="ATB50772.1"/>
    </source>
</evidence>
<reference evidence="2 3" key="1">
    <citation type="submission" date="2017-06" db="EMBL/GenBank/DDBJ databases">
        <title>Sequencing and comparative analysis of myxobacterial genomes.</title>
        <authorList>
            <person name="Rupp O."/>
            <person name="Goesmann A."/>
            <person name="Sogaard-Andersen L."/>
        </authorList>
    </citation>
    <scope>NUCLEOTIDE SEQUENCE [LARGE SCALE GENOMIC DNA]</scope>
    <source>
        <strain evidence="2 3">DSM 14697</strain>
    </source>
</reference>
<feature type="region of interest" description="Disordered" evidence="1">
    <location>
        <begin position="1"/>
        <end position="21"/>
    </location>
</feature>
<protein>
    <submittedName>
        <fullName evidence="2">Uncharacterized protein</fullName>
    </submittedName>
</protein>
<accession>A0A250K4Z8</accession>
<keyword evidence="3" id="KW-1185">Reference proteome</keyword>
<gene>
    <name evidence="2" type="ORF">MYMAC_006428</name>
</gene>
<dbReference type="AlphaFoldDB" id="A0A250K4Z8"/>
<dbReference type="Proteomes" id="UP000217343">
    <property type="component" value="Chromosome"/>
</dbReference>
<dbReference type="KEGG" id="mmas:MYMAC_006428"/>
<dbReference type="InterPro" id="IPR011044">
    <property type="entry name" value="Quino_amine_DH_bsu"/>
</dbReference>
<dbReference type="SUPFAM" id="SSF50969">
    <property type="entry name" value="YVTN repeat-like/Quinoprotein amine dehydrogenase"/>
    <property type="match status" value="1"/>
</dbReference>
<name>A0A250K4Z8_9BACT</name>
<dbReference type="RefSeq" id="WP_095960868.1">
    <property type="nucleotide sequence ID" value="NZ_CP022203.1"/>
</dbReference>
<dbReference type="EMBL" id="CP022203">
    <property type="protein sequence ID" value="ATB50772.1"/>
    <property type="molecule type" value="Genomic_DNA"/>
</dbReference>
<proteinExistence type="predicted"/>
<sequence length="294" mass="30743">MSGRESPVSGGKAARASAKEARQRRVGPWPLTVATSAALGLLVYVATTSLPYLISAPASDPHFGALNHCLSRLLQGPLLGWAVSPDASRAAIYGSQAMAVCTRAGGSRRMPLAGVRAVTFDAENRLWWSQAGKLWRDDAGTAKRVGDFFPVSLVSHGSGVLALDAEGQLVSVASDGAVLGQVPVPGPEARLSVGAEGAFAAVLDGPSLRFYEARTLTPLPVEPPCGVAGLWWLERPERVLVACAQDAGLAYALDLQTARYEPAKRPSGAPAWRLLGRPLYVHGCDGFPCTAPAP</sequence>
<dbReference type="OrthoDB" id="5496677at2"/>